<organism evidence="1 2">
    <name type="scientific">Candidatus Epulonipiscium fishelsonii</name>
    <dbReference type="NCBI Taxonomy" id="77094"/>
    <lineage>
        <taxon>Bacteria</taxon>
        <taxon>Bacillati</taxon>
        <taxon>Bacillota</taxon>
        <taxon>Clostridia</taxon>
        <taxon>Lachnospirales</taxon>
        <taxon>Lachnospiraceae</taxon>
        <taxon>Candidatus Epulonipiscium</taxon>
    </lineage>
</organism>
<comment type="caution">
    <text evidence="1">The sequence shown here is derived from an EMBL/GenBank/DDBJ whole genome shotgun (WGS) entry which is preliminary data.</text>
</comment>
<keyword evidence="2" id="KW-1185">Reference proteome</keyword>
<dbReference type="EMBL" id="LJDB01000109">
    <property type="protein sequence ID" value="ONI37550.1"/>
    <property type="molecule type" value="Genomic_DNA"/>
</dbReference>
<protein>
    <submittedName>
        <fullName evidence="1">Uncharacterized protein</fullName>
    </submittedName>
</protein>
<sequence>MDGSRALNYLLIMFISLNLCLAIGNYNKYINPYYLNKDNLNYIVSFLEEKNIIIESSVPRFSLPVQKIETIPLEITSTFRTNLVSKIFEDKENITITNSSSNTPYNQEIRIYHNNKIFLQFSSYQVEYLNTLLESDGNQNLSRNQALKYAENFIEKLDLEKNKKNLKIKYRKDSNKANVTYYEIYNNLLLFESCISMDISEKGVFRATIQTAEVVNEYPQKQPLYLIDEVLFKIQQILTINDTSPIVIKDIELGYMPKNLEEIYFLEQEAVPMYKIIVDGLEYPLFVNAYTNEIQ</sequence>
<name>A0ACC8X6N3_9FIRM</name>
<proteinExistence type="predicted"/>
<evidence type="ECO:0000313" key="1">
    <source>
        <dbReference type="EMBL" id="ONI37550.1"/>
    </source>
</evidence>
<gene>
    <name evidence="1" type="ORF">AN396_12860</name>
</gene>
<reference evidence="1" key="1">
    <citation type="submission" date="2016-08" db="EMBL/GenBank/DDBJ databases">
        <authorList>
            <person name="Ngugi D.K."/>
            <person name="Miyake S."/>
            <person name="Stingl U."/>
        </authorList>
    </citation>
    <scope>NUCLEOTIDE SEQUENCE</scope>
    <source>
        <strain evidence="1">SCG-B11WGA-EpuloA1</strain>
    </source>
</reference>
<dbReference type="Proteomes" id="UP000188605">
    <property type="component" value="Unassembled WGS sequence"/>
</dbReference>
<accession>A0ACC8X6N3</accession>
<evidence type="ECO:0000313" key="2">
    <source>
        <dbReference type="Proteomes" id="UP000188605"/>
    </source>
</evidence>